<dbReference type="OrthoDB" id="9766690at2"/>
<dbReference type="InterPro" id="IPR001991">
    <property type="entry name" value="Na-dicarboxylate_symporter"/>
</dbReference>
<feature type="transmembrane region" description="Helical" evidence="8">
    <location>
        <begin position="142"/>
        <end position="162"/>
    </location>
</feature>
<feature type="transmembrane region" description="Helical" evidence="8">
    <location>
        <begin position="199"/>
        <end position="218"/>
    </location>
</feature>
<keyword evidence="6 8" id="KW-1133">Transmembrane helix</keyword>
<keyword evidence="2" id="KW-0813">Transport</keyword>
<dbReference type="RefSeq" id="WP_109054529.1">
    <property type="nucleotide sequence ID" value="NZ_QDKJ01000008.1"/>
</dbReference>
<reference evidence="9 10" key="1">
    <citation type="submission" date="2018-04" db="EMBL/GenBank/DDBJ databases">
        <title>Brenneria corticis sp.nov.</title>
        <authorList>
            <person name="Li Y."/>
        </authorList>
    </citation>
    <scope>NUCLEOTIDE SEQUENCE [LARGE SCALE GENOMIC DNA]</scope>
    <source>
        <strain evidence="9 10">LMG 27715</strain>
    </source>
</reference>
<comment type="subcellular location">
    <subcellularLocation>
        <location evidence="1">Cell membrane</location>
        <topology evidence="1">Multi-pass membrane protein</topology>
    </subcellularLocation>
</comment>
<dbReference type="GO" id="GO:0005886">
    <property type="term" value="C:plasma membrane"/>
    <property type="evidence" value="ECO:0007669"/>
    <property type="project" value="UniProtKB-SubCell"/>
</dbReference>
<dbReference type="AlphaFoldDB" id="A0A2U1TRD0"/>
<sequence length="433" mass="46534">MKKKPFYKELYFQVIVGIVIGVSLGYFFPDLAVKMKPLGDGFIKLIAMIIGPIIFCTVVVGIAGMRDMKELGRVGGKALIYFTVISIVALIVGLIGGHIIQPGLGFNVNPSTLDTSALAKYTESAKDVNLVDFAMSIIPSTFVNAFSSGNVLAILLVSILFGYSLSAIGEKGKVVFTFVEGASRVFFHNVHLISKLSSIGAFGAIAYTIGAYGLSSLIPLIKMVLGFYVLLITFVLAVYGFIAWFYRFSLLAYLRYIKEELLIILGTGSSSVVLPHLMEKLERMGCPKSVVALVVPAGYSFNLNGTNIYMTMAILFIAQATNTELTLTSQIILILVAMLTSKGAAGITGAAFVMLTSTLIVLPVVPVAGMVLILGIHRFVGTGLAIVNLIGNGIAAIIVSVWDGVLDREMMQKTFQAERTGSSNQHSRLIKEE</sequence>
<keyword evidence="4 8" id="KW-0812">Transmembrane</keyword>
<organism evidence="9 10">
    <name type="scientific">Brenneria roseae subsp. americana</name>
    <dbReference type="NCBI Taxonomy" id="1508507"/>
    <lineage>
        <taxon>Bacteria</taxon>
        <taxon>Pseudomonadati</taxon>
        <taxon>Pseudomonadota</taxon>
        <taxon>Gammaproteobacteria</taxon>
        <taxon>Enterobacterales</taxon>
        <taxon>Pectobacteriaceae</taxon>
        <taxon>Brenneria</taxon>
    </lineage>
</organism>
<feature type="transmembrane region" description="Helical" evidence="8">
    <location>
        <begin position="360"/>
        <end position="380"/>
    </location>
</feature>
<evidence type="ECO:0000313" key="10">
    <source>
        <dbReference type="Proteomes" id="UP000245138"/>
    </source>
</evidence>
<dbReference type="GO" id="GO:0015141">
    <property type="term" value="F:succinate transmembrane transporter activity"/>
    <property type="evidence" value="ECO:0007669"/>
    <property type="project" value="TreeGrafter"/>
</dbReference>
<evidence type="ECO:0000256" key="3">
    <source>
        <dbReference type="ARBA" id="ARBA00022475"/>
    </source>
</evidence>
<dbReference type="PRINTS" id="PR00173">
    <property type="entry name" value="EDTRNSPORT"/>
</dbReference>
<keyword evidence="7 8" id="KW-0472">Membrane</keyword>
<comment type="caution">
    <text evidence="9">The sequence shown here is derived from an EMBL/GenBank/DDBJ whole genome shotgun (WGS) entry which is preliminary data.</text>
</comment>
<dbReference type="PANTHER" id="PTHR42865:SF1">
    <property type="entry name" value="AEROBIC C4-DICARBOXYLATE TRANSPORT PROTEIN"/>
    <property type="match status" value="1"/>
</dbReference>
<dbReference type="FunFam" id="1.10.3860.10:FF:000001">
    <property type="entry name" value="C4-dicarboxylate transport protein"/>
    <property type="match status" value="1"/>
</dbReference>
<keyword evidence="3" id="KW-1003">Cell membrane</keyword>
<gene>
    <name evidence="9" type="ORF">B4923_11600</name>
</gene>
<dbReference type="NCBIfam" id="NF002461">
    <property type="entry name" value="PRK01663.1"/>
    <property type="match status" value="1"/>
</dbReference>
<feature type="transmembrane region" description="Helical" evidence="8">
    <location>
        <begin position="10"/>
        <end position="29"/>
    </location>
</feature>
<proteinExistence type="predicted"/>
<evidence type="ECO:0000313" key="9">
    <source>
        <dbReference type="EMBL" id="PWC11949.1"/>
    </source>
</evidence>
<evidence type="ECO:0000256" key="8">
    <source>
        <dbReference type="SAM" id="Phobius"/>
    </source>
</evidence>
<evidence type="ECO:0000256" key="5">
    <source>
        <dbReference type="ARBA" id="ARBA00022847"/>
    </source>
</evidence>
<accession>A0A2U1TRD0</accession>
<feature type="transmembrane region" description="Helical" evidence="8">
    <location>
        <begin position="290"/>
        <end position="318"/>
    </location>
</feature>
<name>A0A2U1TRD0_9GAMM</name>
<dbReference type="Pfam" id="PF00375">
    <property type="entry name" value="SDF"/>
    <property type="match status" value="1"/>
</dbReference>
<feature type="transmembrane region" description="Helical" evidence="8">
    <location>
        <begin position="41"/>
        <end position="66"/>
    </location>
</feature>
<dbReference type="PANTHER" id="PTHR42865">
    <property type="entry name" value="PROTON/GLUTAMATE-ASPARTATE SYMPORTER"/>
    <property type="match status" value="1"/>
</dbReference>
<dbReference type="GO" id="GO:0015138">
    <property type="term" value="F:fumarate transmembrane transporter activity"/>
    <property type="evidence" value="ECO:0007669"/>
    <property type="project" value="TreeGrafter"/>
</dbReference>
<keyword evidence="10" id="KW-1185">Reference proteome</keyword>
<dbReference type="GO" id="GO:0015366">
    <property type="term" value="F:malate:proton symporter activity"/>
    <property type="evidence" value="ECO:0007669"/>
    <property type="project" value="TreeGrafter"/>
</dbReference>
<evidence type="ECO:0000256" key="6">
    <source>
        <dbReference type="ARBA" id="ARBA00022989"/>
    </source>
</evidence>
<feature type="transmembrane region" description="Helical" evidence="8">
    <location>
        <begin position="78"/>
        <end position="100"/>
    </location>
</feature>
<evidence type="ECO:0000256" key="1">
    <source>
        <dbReference type="ARBA" id="ARBA00004651"/>
    </source>
</evidence>
<evidence type="ECO:0000256" key="4">
    <source>
        <dbReference type="ARBA" id="ARBA00022692"/>
    </source>
</evidence>
<dbReference type="Proteomes" id="UP000245138">
    <property type="component" value="Unassembled WGS sequence"/>
</dbReference>
<evidence type="ECO:0000256" key="7">
    <source>
        <dbReference type="ARBA" id="ARBA00023136"/>
    </source>
</evidence>
<dbReference type="InterPro" id="IPR036458">
    <property type="entry name" value="Na:dicarbo_symporter_sf"/>
</dbReference>
<evidence type="ECO:0000256" key="2">
    <source>
        <dbReference type="ARBA" id="ARBA00022448"/>
    </source>
</evidence>
<feature type="transmembrane region" description="Helical" evidence="8">
    <location>
        <begin position="330"/>
        <end position="353"/>
    </location>
</feature>
<dbReference type="Gene3D" id="1.10.3860.10">
    <property type="entry name" value="Sodium:dicarboxylate symporter"/>
    <property type="match status" value="1"/>
</dbReference>
<dbReference type="EMBL" id="QDKJ01000008">
    <property type="protein sequence ID" value="PWC11949.1"/>
    <property type="molecule type" value="Genomic_DNA"/>
</dbReference>
<protein>
    <submittedName>
        <fullName evidence="9">C4-dicarboxylate transporter DctA</fullName>
    </submittedName>
</protein>
<dbReference type="SUPFAM" id="SSF118215">
    <property type="entry name" value="Proton glutamate symport protein"/>
    <property type="match status" value="1"/>
</dbReference>
<feature type="transmembrane region" description="Helical" evidence="8">
    <location>
        <begin position="225"/>
        <end position="246"/>
    </location>
</feature>
<dbReference type="GO" id="GO:0070778">
    <property type="term" value="P:L-aspartate transmembrane transport"/>
    <property type="evidence" value="ECO:0007669"/>
    <property type="project" value="TreeGrafter"/>
</dbReference>
<keyword evidence="5" id="KW-0769">Symport</keyword>
<feature type="transmembrane region" description="Helical" evidence="8">
    <location>
        <begin position="386"/>
        <end position="406"/>
    </location>
</feature>